<dbReference type="EMBL" id="JABEQJ010000039">
    <property type="protein sequence ID" value="MBB2162480.1"/>
    <property type="molecule type" value="Genomic_DNA"/>
</dbReference>
<evidence type="ECO:0000313" key="2">
    <source>
        <dbReference type="EMBL" id="MBB2162480.1"/>
    </source>
</evidence>
<evidence type="ECO:0000313" key="3">
    <source>
        <dbReference type="Proteomes" id="UP000589085"/>
    </source>
</evidence>
<protein>
    <submittedName>
        <fullName evidence="2">Uncharacterized protein</fullName>
    </submittedName>
</protein>
<gene>
    <name evidence="2" type="ORF">HLH48_20385</name>
</gene>
<proteinExistence type="predicted"/>
<accession>A0A7W4NTN6</accession>
<feature type="compositionally biased region" description="Basic and acidic residues" evidence="1">
    <location>
        <begin position="251"/>
        <end position="264"/>
    </location>
</feature>
<dbReference type="NCBIfam" id="NF040582">
    <property type="entry name" value="STY4528_fam"/>
    <property type="match status" value="1"/>
</dbReference>
<dbReference type="InterPro" id="IPR047749">
    <property type="entry name" value="STY4528-like"/>
</dbReference>
<sequence length="353" mass="39408">MLGALFDDALHRMQAERAHDTARPATARTDGLLFSGNRHDAVPRGLILDRRLTPLERNAWQVFRLLLNDDGVTAFPSYDELAPFLASMPGAGRASHETVARALTAMRLTRWISLARRRRDPVSGRVLGNLYVLHDEPLTPYEGIQLDMDYLDLVGRALTHASVSLQRIGMLVLKEITEDDALRHQILPTRLRTIAQRLSAQDGLLSASYPQAVGNPDSEEGRAHRLRNRRRPSSDSEVGPDSAENGSLRNPKTDRTVRKEDNKKIHTVRPVHRARGALTPPERFMTLTPEQQAGVLAALQAIDSALHQPILDEWDARCDSTPIRNPAGYLFGIVQKALRGEFRAWAGQRDSND</sequence>
<organism evidence="2 3">
    <name type="scientific">Gluconacetobacter sacchari</name>
    <dbReference type="NCBI Taxonomy" id="92759"/>
    <lineage>
        <taxon>Bacteria</taxon>
        <taxon>Pseudomonadati</taxon>
        <taxon>Pseudomonadota</taxon>
        <taxon>Alphaproteobacteria</taxon>
        <taxon>Acetobacterales</taxon>
        <taxon>Acetobacteraceae</taxon>
        <taxon>Gluconacetobacter</taxon>
    </lineage>
</organism>
<reference evidence="2 3" key="1">
    <citation type="submission" date="2020-04" db="EMBL/GenBank/DDBJ databases">
        <title>Description of novel Gluconacetobacter.</title>
        <authorList>
            <person name="Sombolestani A."/>
        </authorList>
    </citation>
    <scope>NUCLEOTIDE SEQUENCE [LARGE SCALE GENOMIC DNA]</scope>
    <source>
        <strain evidence="2 3">LMG 19747</strain>
    </source>
</reference>
<name>A0A7W4NTN6_9PROT</name>
<dbReference type="Proteomes" id="UP000589085">
    <property type="component" value="Unassembled WGS sequence"/>
</dbReference>
<comment type="caution">
    <text evidence="2">The sequence shown here is derived from an EMBL/GenBank/DDBJ whole genome shotgun (WGS) entry which is preliminary data.</text>
</comment>
<feature type="region of interest" description="Disordered" evidence="1">
    <location>
        <begin position="207"/>
        <end position="267"/>
    </location>
</feature>
<evidence type="ECO:0000256" key="1">
    <source>
        <dbReference type="SAM" id="MobiDB-lite"/>
    </source>
</evidence>
<dbReference type="AlphaFoldDB" id="A0A7W4NTN6"/>